<dbReference type="eggNOG" id="COG2041">
    <property type="taxonomic scope" value="Bacteria"/>
</dbReference>
<feature type="transmembrane region" description="Helical" evidence="1">
    <location>
        <begin position="39"/>
        <end position="58"/>
    </location>
</feature>
<evidence type="ECO:0000313" key="4">
    <source>
        <dbReference type="EMBL" id="ADH64901.1"/>
    </source>
</evidence>
<dbReference type="STRING" id="526227.Mesil_3066"/>
<dbReference type="OrthoDB" id="9778777at2"/>
<keyword evidence="1" id="KW-1133">Transmembrane helix</keyword>
<dbReference type="GO" id="GO:0006790">
    <property type="term" value="P:sulfur compound metabolic process"/>
    <property type="evidence" value="ECO:0007669"/>
    <property type="project" value="TreeGrafter"/>
</dbReference>
<keyword evidence="1" id="KW-0472">Membrane</keyword>
<dbReference type="Pfam" id="PF00174">
    <property type="entry name" value="Oxidored_molyb"/>
    <property type="match status" value="1"/>
</dbReference>
<dbReference type="EMBL" id="CP002042">
    <property type="protein sequence ID" value="ADH64901.1"/>
    <property type="molecule type" value="Genomic_DNA"/>
</dbReference>
<dbReference type="InterPro" id="IPR000572">
    <property type="entry name" value="OxRdtase_Mopterin-bd_dom"/>
</dbReference>
<dbReference type="Gene3D" id="2.60.40.650">
    <property type="match status" value="1"/>
</dbReference>
<evidence type="ECO:0000256" key="1">
    <source>
        <dbReference type="SAM" id="Phobius"/>
    </source>
</evidence>
<feature type="transmembrane region" description="Helical" evidence="1">
    <location>
        <begin position="7"/>
        <end position="27"/>
    </location>
</feature>
<evidence type="ECO:0000259" key="2">
    <source>
        <dbReference type="Pfam" id="PF00174"/>
    </source>
</evidence>
<name>D7BE43_ALLS1</name>
<dbReference type="GO" id="GO:0043546">
    <property type="term" value="F:molybdopterin cofactor binding"/>
    <property type="evidence" value="ECO:0007669"/>
    <property type="project" value="TreeGrafter"/>
</dbReference>
<reference evidence="4 5" key="1">
    <citation type="journal article" date="2010" name="Stand. Genomic Sci.">
        <title>Complete genome sequence of Meiothermus silvanus type strain (VI-R2).</title>
        <authorList>
            <person name="Sikorski J."/>
            <person name="Tindall B.J."/>
            <person name="Lowry S."/>
            <person name="Lucas S."/>
            <person name="Nolan M."/>
            <person name="Copeland A."/>
            <person name="Glavina Del Rio T."/>
            <person name="Tice H."/>
            <person name="Cheng J.F."/>
            <person name="Han C."/>
            <person name="Pitluck S."/>
            <person name="Liolios K."/>
            <person name="Ivanova N."/>
            <person name="Mavromatis K."/>
            <person name="Mikhailova N."/>
            <person name="Pati A."/>
            <person name="Goodwin L."/>
            <person name="Chen A."/>
            <person name="Palaniappan K."/>
            <person name="Land M."/>
            <person name="Hauser L."/>
            <person name="Chang Y.J."/>
            <person name="Jeffries C.D."/>
            <person name="Rohde M."/>
            <person name="Goker M."/>
            <person name="Woyke T."/>
            <person name="Bristow J."/>
            <person name="Eisen J.A."/>
            <person name="Markowitz V."/>
            <person name="Hugenholtz P."/>
            <person name="Kyrpides N.C."/>
            <person name="Klenk H.P."/>
            <person name="Lapidus A."/>
        </authorList>
    </citation>
    <scope>NUCLEOTIDE SEQUENCE [LARGE SCALE GENOMIC DNA]</scope>
    <source>
        <strain evidence="5">ATCC 700542 / DSM 9946 / VI-R2</strain>
    </source>
</reference>
<keyword evidence="5" id="KW-1185">Reference proteome</keyword>
<organism evidence="4 5">
    <name type="scientific">Allomeiothermus silvanus (strain ATCC 700542 / DSM 9946 / NBRC 106475 / NCIMB 13440 / VI-R2)</name>
    <name type="common">Thermus silvanus</name>
    <dbReference type="NCBI Taxonomy" id="526227"/>
    <lineage>
        <taxon>Bacteria</taxon>
        <taxon>Thermotogati</taxon>
        <taxon>Deinococcota</taxon>
        <taxon>Deinococci</taxon>
        <taxon>Thermales</taxon>
        <taxon>Thermaceae</taxon>
        <taxon>Allomeiothermus</taxon>
    </lineage>
</organism>
<accession>D7BE43</accession>
<proteinExistence type="predicted"/>
<dbReference type="InterPro" id="IPR005066">
    <property type="entry name" value="MoCF_OxRdtse_dimer"/>
</dbReference>
<feature type="domain" description="Oxidoreductase molybdopterin-binding" evidence="2">
    <location>
        <begin position="199"/>
        <end position="342"/>
    </location>
</feature>
<dbReference type="HOGENOM" id="CLU_003827_2_1_0"/>
<dbReference type="GO" id="GO:0020037">
    <property type="term" value="F:heme binding"/>
    <property type="evidence" value="ECO:0007669"/>
    <property type="project" value="TreeGrafter"/>
</dbReference>
<dbReference type="SUPFAM" id="SSF81296">
    <property type="entry name" value="E set domains"/>
    <property type="match status" value="1"/>
</dbReference>
<dbReference type="SUPFAM" id="SSF56524">
    <property type="entry name" value="Oxidoreductase molybdopterin-binding domain"/>
    <property type="match status" value="1"/>
</dbReference>
<dbReference type="InterPro" id="IPR036374">
    <property type="entry name" value="OxRdtase_Mopterin-bd_sf"/>
</dbReference>
<feature type="domain" description="Moybdenum cofactor oxidoreductase dimerisation" evidence="3">
    <location>
        <begin position="361"/>
        <end position="444"/>
    </location>
</feature>
<dbReference type="Proteomes" id="UP000001916">
    <property type="component" value="Chromosome"/>
</dbReference>
<feature type="transmembrane region" description="Helical" evidence="1">
    <location>
        <begin position="139"/>
        <end position="156"/>
    </location>
</feature>
<dbReference type="GO" id="GO:0008482">
    <property type="term" value="F:sulfite oxidase activity"/>
    <property type="evidence" value="ECO:0007669"/>
    <property type="project" value="TreeGrafter"/>
</dbReference>
<dbReference type="Pfam" id="PF03404">
    <property type="entry name" value="Mo-co_dimer"/>
    <property type="match status" value="1"/>
</dbReference>
<dbReference type="AlphaFoldDB" id="D7BE43"/>
<evidence type="ECO:0000259" key="3">
    <source>
        <dbReference type="Pfam" id="PF03404"/>
    </source>
</evidence>
<protein>
    <submittedName>
        <fullName evidence="4">Oxidoreductase molybdopterin binding protein</fullName>
    </submittedName>
</protein>
<keyword evidence="1" id="KW-0812">Transmembrane</keyword>
<dbReference type="InterPro" id="IPR014756">
    <property type="entry name" value="Ig_E-set"/>
</dbReference>
<gene>
    <name evidence="4" type="ordered locus">Mesil_3066</name>
</gene>
<sequence length="465" mass="50972">MRRGDVGWGVLVGVGLAALGFLLYQWGLSYPLLNLYAQMTFWLGVPAVFNLVHSVFGYGELGKNLAFMGAVGVWLALHPFLAWAFRRLGWAALVLGFALYALLGGWLAGLVYTALLGLAGWGRGRLARPVLEDRARRKTLMALGLLAVGAGVWRGVRAQAQNAVRIVWEKIAGLSSEITPQEKLYYVSKNPALFDPNLKGKPYSLEFVGLVAKPLKLSLEELKSLPASDLTNTLTCISNPVGGDLIGCARWTGVSLKTLLDRAGVKPEAKWLVWEAADGYRESLALAELPPEALIAYAINGEALEPRHGYPTRLLLPGRYGMKQPKWITRITLSEKEEIGYWAQRGWSKSALIRTMSRIDVPGAGARLRAGEEVFIAGVTYAGGRALERVEVSSDGGKTWQKAELKPPQGKFAWQLWALPWRPMAGEYTLQVRAVEVGEKVQDATRREPLPDGATGYHTVRVRVG</sequence>
<dbReference type="Gene3D" id="3.90.420.10">
    <property type="entry name" value="Oxidoreductase, molybdopterin-binding domain"/>
    <property type="match status" value="1"/>
</dbReference>
<feature type="transmembrane region" description="Helical" evidence="1">
    <location>
        <begin position="91"/>
        <end position="118"/>
    </location>
</feature>
<dbReference type="RefSeq" id="WP_013159430.1">
    <property type="nucleotide sequence ID" value="NC_014212.1"/>
</dbReference>
<dbReference type="PANTHER" id="PTHR19372:SF7">
    <property type="entry name" value="SULFITE OXIDASE, MITOCHONDRIAL"/>
    <property type="match status" value="1"/>
</dbReference>
<dbReference type="GO" id="GO:0030151">
    <property type="term" value="F:molybdenum ion binding"/>
    <property type="evidence" value="ECO:0007669"/>
    <property type="project" value="InterPro"/>
</dbReference>
<dbReference type="KEGG" id="msv:Mesil_3066"/>
<feature type="transmembrane region" description="Helical" evidence="1">
    <location>
        <begin position="65"/>
        <end position="85"/>
    </location>
</feature>
<evidence type="ECO:0000313" key="5">
    <source>
        <dbReference type="Proteomes" id="UP000001916"/>
    </source>
</evidence>
<dbReference type="PANTHER" id="PTHR19372">
    <property type="entry name" value="SULFITE REDUCTASE"/>
    <property type="match status" value="1"/>
</dbReference>